<dbReference type="Proteomes" id="UP001279410">
    <property type="component" value="Unassembled WGS sequence"/>
</dbReference>
<dbReference type="GO" id="GO:0048812">
    <property type="term" value="P:neuron projection morphogenesis"/>
    <property type="evidence" value="ECO:0007669"/>
    <property type="project" value="TreeGrafter"/>
</dbReference>
<name>A0AAD3RHV0_LATJO</name>
<dbReference type="GO" id="GO:0031252">
    <property type="term" value="C:cell leading edge"/>
    <property type="evidence" value="ECO:0007669"/>
    <property type="project" value="TreeGrafter"/>
</dbReference>
<feature type="region of interest" description="Disordered" evidence="1">
    <location>
        <begin position="63"/>
        <end position="232"/>
    </location>
</feature>
<dbReference type="GO" id="GO:0044295">
    <property type="term" value="C:axonal growth cone"/>
    <property type="evidence" value="ECO:0007669"/>
    <property type="project" value="TreeGrafter"/>
</dbReference>
<reference evidence="2" key="1">
    <citation type="submission" date="2022-08" db="EMBL/GenBank/DDBJ databases">
        <title>Genome sequencing of akame (Lates japonicus).</title>
        <authorList>
            <person name="Hashiguchi Y."/>
            <person name="Takahashi H."/>
        </authorList>
    </citation>
    <scope>NUCLEOTIDE SEQUENCE</scope>
    <source>
        <strain evidence="2">Kochi</strain>
    </source>
</reference>
<dbReference type="AlphaFoldDB" id="A0AAD3RHV0"/>
<proteinExistence type="predicted"/>
<comment type="caution">
    <text evidence="2">The sequence shown here is derived from an EMBL/GenBank/DDBJ whole genome shotgun (WGS) entry which is preliminary data.</text>
</comment>
<feature type="compositionally biased region" description="Polar residues" evidence="1">
    <location>
        <begin position="146"/>
        <end position="157"/>
    </location>
</feature>
<evidence type="ECO:0000313" key="2">
    <source>
        <dbReference type="EMBL" id="GLD68490.1"/>
    </source>
</evidence>
<dbReference type="InterPro" id="IPR024849">
    <property type="entry name" value="Shootin-1"/>
</dbReference>
<sequence>MTHQHGSPSPELVAWAPPPHSLLLLLPPPPPPPPSRDATSAMRVWTTGRQGVNEMMERIKQGRLMAHKSQDSKQPPVCEEKQQESAMDELKGILDTVKRSPSRGSQESGPSPPGKKDSELEVILRRRRNKAGEAGSADEREGQMIHVSSSDSLNGRRTSSDSGKDLSVPSDPAGPRVSLERRGSGPGPIVARRKSSDTGGREPRVGSWQERRSCSSLSEKETAESPVSNGCIDSVLEDDQNVMEKCIQSNGVDHAEPGEEAHAAVCTGSGDAEC</sequence>
<evidence type="ECO:0000256" key="1">
    <source>
        <dbReference type="SAM" id="MobiDB-lite"/>
    </source>
</evidence>
<dbReference type="PANTHER" id="PTHR46606:SF1">
    <property type="entry name" value="SHOOTIN-1"/>
    <property type="match status" value="1"/>
</dbReference>
<feature type="compositionally biased region" description="Basic and acidic residues" evidence="1">
    <location>
        <begin position="78"/>
        <end position="98"/>
    </location>
</feature>
<accession>A0AAD3RHV0</accession>
<dbReference type="EMBL" id="BRZM01000136">
    <property type="protein sequence ID" value="GLD68490.1"/>
    <property type="molecule type" value="Genomic_DNA"/>
</dbReference>
<dbReference type="PANTHER" id="PTHR46606">
    <property type="entry name" value="SHOOTIN-1"/>
    <property type="match status" value="1"/>
</dbReference>
<feature type="compositionally biased region" description="Basic and acidic residues" evidence="1">
    <location>
        <begin position="114"/>
        <end position="124"/>
    </location>
</feature>
<dbReference type="GO" id="GO:0005737">
    <property type="term" value="C:cytoplasm"/>
    <property type="evidence" value="ECO:0007669"/>
    <property type="project" value="TreeGrafter"/>
</dbReference>
<dbReference type="GO" id="GO:2001224">
    <property type="term" value="P:positive regulation of neuron migration"/>
    <property type="evidence" value="ECO:0007669"/>
    <property type="project" value="TreeGrafter"/>
</dbReference>
<organism evidence="2 3">
    <name type="scientific">Lates japonicus</name>
    <name type="common">Japanese lates</name>
    <dbReference type="NCBI Taxonomy" id="270547"/>
    <lineage>
        <taxon>Eukaryota</taxon>
        <taxon>Metazoa</taxon>
        <taxon>Chordata</taxon>
        <taxon>Craniata</taxon>
        <taxon>Vertebrata</taxon>
        <taxon>Euteleostomi</taxon>
        <taxon>Actinopterygii</taxon>
        <taxon>Neopterygii</taxon>
        <taxon>Teleostei</taxon>
        <taxon>Neoteleostei</taxon>
        <taxon>Acanthomorphata</taxon>
        <taxon>Carangaria</taxon>
        <taxon>Carangaria incertae sedis</taxon>
        <taxon>Centropomidae</taxon>
        <taxon>Lates</taxon>
    </lineage>
</organism>
<evidence type="ECO:0000313" key="3">
    <source>
        <dbReference type="Proteomes" id="UP001279410"/>
    </source>
</evidence>
<keyword evidence="3" id="KW-1185">Reference proteome</keyword>
<feature type="compositionally biased region" description="Basic and acidic residues" evidence="1">
    <location>
        <begin position="194"/>
        <end position="223"/>
    </location>
</feature>
<protein>
    <submittedName>
        <fullName evidence="2">Shootin-1-like protein</fullName>
    </submittedName>
</protein>
<gene>
    <name evidence="2" type="ORF">AKAME5_001980300</name>
</gene>